<feature type="transmembrane region" description="Helical" evidence="9">
    <location>
        <begin position="75"/>
        <end position="95"/>
    </location>
</feature>
<proteinExistence type="inferred from homology"/>
<keyword evidence="3" id="KW-1003">Cell membrane</keyword>
<keyword evidence="4 8" id="KW-0812">Transmembrane</keyword>
<dbReference type="CDD" id="cd17346">
    <property type="entry name" value="MFS_DtpA_like"/>
    <property type="match status" value="1"/>
</dbReference>
<comment type="similarity">
    <text evidence="8">Belongs to the major facilitator superfamily. Proton-dependent oligopeptide transporter (POT/PTR) (TC 2.A.17) family.</text>
</comment>
<comment type="subcellular location">
    <subcellularLocation>
        <location evidence="1">Cell membrane</location>
        <topology evidence="1">Multi-pass membrane protein</topology>
    </subcellularLocation>
    <subcellularLocation>
        <location evidence="8">Membrane</location>
        <topology evidence="8">Multi-pass membrane protein</topology>
    </subcellularLocation>
</comment>
<feature type="transmembrane region" description="Helical" evidence="9">
    <location>
        <begin position="383"/>
        <end position="404"/>
    </location>
</feature>
<dbReference type="AlphaFoldDB" id="A0A2I7N5W9"/>
<sequence length="500" mass="54642">MAKQQGHPKGLIFLFLTEMWERFSFYGISGILVLYLTKALNVSATDASLISGAYMAFTFLAPILGGWVADKLIGYTWSVIIGGIIIFAGNVILALPTGIEGVYLGLATVAIGTGFLKSTVSVLVGQLYTKDDNRRDSAYTIFYMGINLGSILAGLIISYVAEMINWHYAFVLIAIGMGFGLAIFITGYKKGVYSETSNIVNQANLKRKILLFNGAIWLIIGTILCITLIFILLSSPGNTKIVITAISIGMLLYIAILAFRCDTKQERNQVLSILIFIITAVFFWSLYKQMFNSMALFIDKDIDRSFMGNVIPTGMFVLVPNSIFIILLASVFAKIWMVLESKGKNPSSPTKFLIGLLFTLASFSVLSFGAYLAQSSGQPSSMFWPIFGIFLLTCAELCISPVGLSIVSKMAPEKFAAFLMGSWFLASSIGSYISGLLSSLVTLPKGEITVAISSEAYFSLFSKCSIGMAIMITVYTIFLPLIKKLTGDKLPHQIKEDIEH</sequence>
<name>A0A2I7N5W9_9NEIS</name>
<dbReference type="InterPro" id="IPR050171">
    <property type="entry name" value="MFS_Transporters"/>
</dbReference>
<dbReference type="InterPro" id="IPR000109">
    <property type="entry name" value="POT_fam"/>
</dbReference>
<dbReference type="NCBIfam" id="TIGR00924">
    <property type="entry name" value="yjdL_sub1_fam"/>
    <property type="match status" value="1"/>
</dbReference>
<keyword evidence="6 9" id="KW-1133">Transmembrane helix</keyword>
<feature type="transmembrane region" description="Helical" evidence="9">
    <location>
        <begin position="101"/>
        <end position="128"/>
    </location>
</feature>
<dbReference type="PROSITE" id="PS50850">
    <property type="entry name" value="MFS"/>
    <property type="match status" value="1"/>
</dbReference>
<keyword evidence="5" id="KW-0653">Protein transport</keyword>
<dbReference type="InterPro" id="IPR036259">
    <property type="entry name" value="MFS_trans_sf"/>
</dbReference>
<evidence type="ECO:0000256" key="2">
    <source>
        <dbReference type="ARBA" id="ARBA00022448"/>
    </source>
</evidence>
<reference evidence="12" key="1">
    <citation type="submission" date="2017-11" db="EMBL/GenBank/DDBJ databases">
        <authorList>
            <person name="Chan K.G."/>
            <person name="Lee L.S."/>
        </authorList>
    </citation>
    <scope>NUCLEOTIDE SEQUENCE [LARGE SCALE GENOMIC DNA]</scope>
    <source>
        <strain evidence="12">DSM 100970</strain>
    </source>
</reference>
<dbReference type="Proteomes" id="UP000236655">
    <property type="component" value="Chromosome"/>
</dbReference>
<protein>
    <recommendedName>
        <fullName evidence="10">Major facilitator superfamily (MFS) profile domain-containing protein</fullName>
    </recommendedName>
</protein>
<feature type="transmembrane region" description="Helical" evidence="9">
    <location>
        <begin position="239"/>
        <end position="258"/>
    </location>
</feature>
<dbReference type="KEGG" id="nba:CUN60_05940"/>
<dbReference type="PANTHER" id="PTHR23517:SF15">
    <property type="entry name" value="PROTON-DEPENDENT OLIGOPEPTIDE FAMILY TRANSPORT PROTEIN"/>
    <property type="match status" value="1"/>
</dbReference>
<dbReference type="InterPro" id="IPR005279">
    <property type="entry name" value="Dipep/tripep_permease"/>
</dbReference>
<keyword evidence="12" id="KW-1185">Reference proteome</keyword>
<dbReference type="GO" id="GO:0006857">
    <property type="term" value="P:oligopeptide transport"/>
    <property type="evidence" value="ECO:0007669"/>
    <property type="project" value="InterPro"/>
</dbReference>
<dbReference type="RefSeq" id="WP_102951152.1">
    <property type="nucleotide sequence ID" value="NZ_CP024847.1"/>
</dbReference>
<feature type="domain" description="Major facilitator superfamily (MFS) profile" evidence="10">
    <location>
        <begin position="10"/>
        <end position="483"/>
    </location>
</feature>
<accession>A0A2I7N5W9</accession>
<feature type="transmembrane region" description="Helical" evidence="9">
    <location>
        <begin position="270"/>
        <end position="287"/>
    </location>
</feature>
<feature type="transmembrane region" description="Helical" evidence="9">
    <location>
        <begin position="416"/>
        <end position="437"/>
    </location>
</feature>
<evidence type="ECO:0000313" key="12">
    <source>
        <dbReference type="Proteomes" id="UP000236655"/>
    </source>
</evidence>
<evidence type="ECO:0000256" key="5">
    <source>
        <dbReference type="ARBA" id="ARBA00022856"/>
    </source>
</evidence>
<feature type="transmembrane region" description="Helical" evidence="9">
    <location>
        <begin position="48"/>
        <end position="68"/>
    </location>
</feature>
<dbReference type="PROSITE" id="PS01023">
    <property type="entry name" value="PTR2_2"/>
    <property type="match status" value="1"/>
</dbReference>
<dbReference type="OrthoDB" id="9772725at2"/>
<keyword evidence="7 9" id="KW-0472">Membrane</keyword>
<feature type="transmembrane region" description="Helical" evidence="9">
    <location>
        <begin position="12"/>
        <end position="36"/>
    </location>
</feature>
<evidence type="ECO:0000256" key="6">
    <source>
        <dbReference type="ARBA" id="ARBA00022989"/>
    </source>
</evidence>
<feature type="transmembrane region" description="Helical" evidence="9">
    <location>
        <begin position="209"/>
        <end position="233"/>
    </location>
</feature>
<gene>
    <name evidence="11" type="ORF">CUN60_05940</name>
</gene>
<feature type="transmembrane region" description="Helical" evidence="9">
    <location>
        <begin position="351"/>
        <end position="371"/>
    </location>
</feature>
<evidence type="ECO:0000256" key="3">
    <source>
        <dbReference type="ARBA" id="ARBA00022475"/>
    </source>
</evidence>
<dbReference type="InterPro" id="IPR018456">
    <property type="entry name" value="PTR2_symporter_CS"/>
</dbReference>
<keyword evidence="5" id="KW-0571">Peptide transport</keyword>
<evidence type="ECO:0000256" key="8">
    <source>
        <dbReference type="RuleBase" id="RU003755"/>
    </source>
</evidence>
<dbReference type="GO" id="GO:1904680">
    <property type="term" value="F:peptide transmembrane transporter activity"/>
    <property type="evidence" value="ECO:0007669"/>
    <property type="project" value="InterPro"/>
</dbReference>
<feature type="transmembrane region" description="Helical" evidence="9">
    <location>
        <begin position="166"/>
        <end position="188"/>
    </location>
</feature>
<evidence type="ECO:0000256" key="4">
    <source>
        <dbReference type="ARBA" id="ARBA00022692"/>
    </source>
</evidence>
<dbReference type="InterPro" id="IPR020846">
    <property type="entry name" value="MFS_dom"/>
</dbReference>
<dbReference type="PANTHER" id="PTHR23517">
    <property type="entry name" value="RESISTANCE PROTEIN MDTM, PUTATIVE-RELATED-RELATED"/>
    <property type="match status" value="1"/>
</dbReference>
<evidence type="ECO:0000259" key="10">
    <source>
        <dbReference type="PROSITE" id="PS50850"/>
    </source>
</evidence>
<evidence type="ECO:0000256" key="9">
    <source>
        <dbReference type="SAM" id="Phobius"/>
    </source>
</evidence>
<evidence type="ECO:0000313" key="11">
    <source>
        <dbReference type="EMBL" id="AUR51856.1"/>
    </source>
</evidence>
<feature type="transmembrane region" description="Helical" evidence="9">
    <location>
        <begin position="140"/>
        <end position="160"/>
    </location>
</feature>
<evidence type="ECO:0000256" key="1">
    <source>
        <dbReference type="ARBA" id="ARBA00004651"/>
    </source>
</evidence>
<evidence type="ECO:0000256" key="7">
    <source>
        <dbReference type="ARBA" id="ARBA00023136"/>
    </source>
</evidence>
<dbReference type="Gene3D" id="1.20.1250.20">
    <property type="entry name" value="MFS general substrate transporter like domains"/>
    <property type="match status" value="1"/>
</dbReference>
<dbReference type="Pfam" id="PF00854">
    <property type="entry name" value="PTR2"/>
    <property type="match status" value="1"/>
</dbReference>
<feature type="transmembrane region" description="Helical" evidence="9">
    <location>
        <begin position="315"/>
        <end position="339"/>
    </location>
</feature>
<dbReference type="EMBL" id="CP024847">
    <property type="protein sequence ID" value="AUR51856.1"/>
    <property type="molecule type" value="Genomic_DNA"/>
</dbReference>
<feature type="transmembrane region" description="Helical" evidence="9">
    <location>
        <begin position="457"/>
        <end position="482"/>
    </location>
</feature>
<dbReference type="SUPFAM" id="SSF103473">
    <property type="entry name" value="MFS general substrate transporter"/>
    <property type="match status" value="2"/>
</dbReference>
<organism evidence="11 12">
    <name type="scientific">Aquella oligotrophica</name>
    <dbReference type="NCBI Taxonomy" id="2067065"/>
    <lineage>
        <taxon>Bacteria</taxon>
        <taxon>Pseudomonadati</taxon>
        <taxon>Pseudomonadota</taxon>
        <taxon>Betaproteobacteria</taxon>
        <taxon>Neisseriales</taxon>
        <taxon>Neisseriaceae</taxon>
        <taxon>Aquella</taxon>
    </lineage>
</organism>
<keyword evidence="2 8" id="KW-0813">Transport</keyword>
<dbReference type="GO" id="GO:0005886">
    <property type="term" value="C:plasma membrane"/>
    <property type="evidence" value="ECO:0007669"/>
    <property type="project" value="UniProtKB-SubCell"/>
</dbReference>